<name>A0ABU7EA96_9TELE</name>
<dbReference type="Proteomes" id="UP001352852">
    <property type="component" value="Unassembled WGS sequence"/>
</dbReference>
<keyword evidence="2" id="KW-1185">Reference proteome</keyword>
<organism evidence="1 2">
    <name type="scientific">Characodon lateralis</name>
    <dbReference type="NCBI Taxonomy" id="208331"/>
    <lineage>
        <taxon>Eukaryota</taxon>
        <taxon>Metazoa</taxon>
        <taxon>Chordata</taxon>
        <taxon>Craniata</taxon>
        <taxon>Vertebrata</taxon>
        <taxon>Euteleostomi</taxon>
        <taxon>Actinopterygii</taxon>
        <taxon>Neopterygii</taxon>
        <taxon>Teleostei</taxon>
        <taxon>Neoteleostei</taxon>
        <taxon>Acanthomorphata</taxon>
        <taxon>Ovalentaria</taxon>
        <taxon>Atherinomorphae</taxon>
        <taxon>Cyprinodontiformes</taxon>
        <taxon>Goodeidae</taxon>
        <taxon>Characodon</taxon>
    </lineage>
</organism>
<comment type="caution">
    <text evidence="1">The sequence shown here is derived from an EMBL/GenBank/DDBJ whole genome shotgun (WGS) entry which is preliminary data.</text>
</comment>
<proteinExistence type="predicted"/>
<dbReference type="EMBL" id="JAHUTJ010050455">
    <property type="protein sequence ID" value="MED6284120.1"/>
    <property type="molecule type" value="Genomic_DNA"/>
</dbReference>
<reference evidence="1 2" key="1">
    <citation type="submission" date="2021-06" db="EMBL/GenBank/DDBJ databases">
        <authorList>
            <person name="Palmer J.M."/>
        </authorList>
    </citation>
    <scope>NUCLEOTIDE SEQUENCE [LARGE SCALE GENOMIC DNA]</scope>
    <source>
        <strain evidence="1 2">CL_MEX2019</strain>
        <tissue evidence="1">Muscle</tissue>
    </source>
</reference>
<gene>
    <name evidence="1" type="ORF">CHARACLAT_016014</name>
</gene>
<evidence type="ECO:0000313" key="2">
    <source>
        <dbReference type="Proteomes" id="UP001352852"/>
    </source>
</evidence>
<evidence type="ECO:0000313" key="1">
    <source>
        <dbReference type="EMBL" id="MED6284120.1"/>
    </source>
</evidence>
<protein>
    <submittedName>
        <fullName evidence="1">Uncharacterized protein</fullName>
    </submittedName>
</protein>
<sequence length="99" mass="10479">MHAILGRGSVCMNYCISAAGHGGDQPVAFLRCNGSPGCFDSSLQAIWIVGSGVPHLPLDISHKFSMAFKSDKLADHSSTVTWSLVKLALAVWEVPRPAG</sequence>
<accession>A0ABU7EA96</accession>